<proteinExistence type="predicted"/>
<gene>
    <name evidence="2" type="ORF">IMSHALPRED_004705</name>
</gene>
<evidence type="ECO:0000313" key="3">
    <source>
        <dbReference type="Proteomes" id="UP000664534"/>
    </source>
</evidence>
<keyword evidence="3" id="KW-1185">Reference proteome</keyword>
<feature type="region of interest" description="Disordered" evidence="1">
    <location>
        <begin position="725"/>
        <end position="756"/>
    </location>
</feature>
<protein>
    <submittedName>
        <fullName evidence="2">Uncharacterized protein</fullName>
    </submittedName>
</protein>
<dbReference type="PANTHER" id="PTHR40788:SF2">
    <property type="entry name" value="CLR5 DOMAIN-CONTAINING PROTEIN"/>
    <property type="match status" value="1"/>
</dbReference>
<dbReference type="OrthoDB" id="2922289at2759"/>
<name>A0A8H3F6W7_9LECA</name>
<organism evidence="2 3">
    <name type="scientific">Imshaugia aleurites</name>
    <dbReference type="NCBI Taxonomy" id="172621"/>
    <lineage>
        <taxon>Eukaryota</taxon>
        <taxon>Fungi</taxon>
        <taxon>Dikarya</taxon>
        <taxon>Ascomycota</taxon>
        <taxon>Pezizomycotina</taxon>
        <taxon>Lecanoromycetes</taxon>
        <taxon>OSLEUM clade</taxon>
        <taxon>Lecanoromycetidae</taxon>
        <taxon>Lecanorales</taxon>
        <taxon>Lecanorineae</taxon>
        <taxon>Parmeliaceae</taxon>
        <taxon>Imshaugia</taxon>
    </lineage>
</organism>
<accession>A0A8H3F6W7</accession>
<dbReference type="AlphaFoldDB" id="A0A8H3F6W7"/>
<dbReference type="Proteomes" id="UP000664534">
    <property type="component" value="Unassembled WGS sequence"/>
</dbReference>
<dbReference type="EMBL" id="CAJPDT010000023">
    <property type="protein sequence ID" value="CAF9919707.1"/>
    <property type="molecule type" value="Genomic_DNA"/>
</dbReference>
<reference evidence="2" key="1">
    <citation type="submission" date="2021-03" db="EMBL/GenBank/DDBJ databases">
        <authorList>
            <person name="Tagirdzhanova G."/>
        </authorList>
    </citation>
    <scope>NUCLEOTIDE SEQUENCE</scope>
</reference>
<comment type="caution">
    <text evidence="2">The sequence shown here is derived from an EMBL/GenBank/DDBJ whole genome shotgun (WGS) entry which is preliminary data.</text>
</comment>
<dbReference type="PANTHER" id="PTHR40788">
    <property type="entry name" value="CLR5 DOMAIN-CONTAINING PROTEIN-RELATED"/>
    <property type="match status" value="1"/>
</dbReference>
<evidence type="ECO:0000256" key="1">
    <source>
        <dbReference type="SAM" id="MobiDB-lite"/>
    </source>
</evidence>
<evidence type="ECO:0000313" key="2">
    <source>
        <dbReference type="EMBL" id="CAF9919707.1"/>
    </source>
</evidence>
<sequence>MRFDDAAMDLIKADGEVFDRTTIAAALQELRFKPPCECYRCLRQYRTLDQQDLIPFRYLSHEKDAGSLAKSYIRSIELDRAFLIQKMSESGVSILNRWRAGVEKRNLFLHKAKPDLYQNRNPLVDIPARVEQLRHQREHRMGYMLPYLNVDDLSRDPEKLIGLLLHRINCLPQEWVPFDNAMLWSGWKQCTLVENSADGCIIMHGDHFGKWSKFDPNAVHRNDACGAPRALLILESQQILMKFLRGLTMVILDGANPSKSSKVPAGITSSDFATDSTIPRELEVCTEWLEFLDADCKKDQHWLSFGALFSNEPYSAAPTFDIDTKIDIAENQANEAQDELWLLQTDLEYFHDRSRYHEATRFDKMETGSYQQKMTAKQKFDNIGLIMTIKVAVQAREWQWLLEECQNVKQELQRSASKIGPGEPLPKGYERALGSLEMMLEKALVFNQLNLKRFLIKSPAFSKVFKVTGTAQQQHLGPGFMIEVRDYTTLHRDDRIGWCLFQLTSSFDNPHTFEPSAVLQYLDDFIHSCPRKETERIDQEMQRSISELTAITRMRKILDLHRPSFRRPGPDILQETRAAWQVLNKLIQDPVPMLAVEMGLGSLINPLSRFRMPTGRKDEKWLAQRDTAYSALGYLWAKARDVYQTMLETKGIPQDCIDPQLEWMKQCDSPEHAAQLDNERRVVLDRLKDVRERASARNAAPSHGIISFSAPQEAEAKCRVLEPLKTKTKTKTRSQGVDASEPGSLPGDNEATTEETPPILYKFKPRSISEKMVRLMFPDPSGDITKEKSSVDWAGLVAAMKTFGFRAEHRGGSAFTFKGDVMLPDTTLAPQKRSFTVHIPHPDHRMGPIVLQSLGKRCNRRFGWQRANFAFDESGIGQGA</sequence>